<organism evidence="1 2">
    <name type="scientific">Actinacidiphila cocklensis</name>
    <dbReference type="NCBI Taxonomy" id="887465"/>
    <lineage>
        <taxon>Bacteria</taxon>
        <taxon>Bacillati</taxon>
        <taxon>Actinomycetota</taxon>
        <taxon>Actinomycetes</taxon>
        <taxon>Kitasatosporales</taxon>
        <taxon>Streptomycetaceae</taxon>
        <taxon>Actinacidiphila</taxon>
    </lineage>
</organism>
<gene>
    <name evidence="1" type="ORF">SCOCK_240038</name>
</gene>
<accession>A0A9W4E6P6</accession>
<protein>
    <submittedName>
        <fullName evidence="1">Uncharacterized protein</fullName>
    </submittedName>
</protein>
<reference evidence="1" key="1">
    <citation type="submission" date="2021-05" db="EMBL/GenBank/DDBJ databases">
        <authorList>
            <person name="Arsene-Ploetze F."/>
        </authorList>
    </citation>
    <scope>NUCLEOTIDE SEQUENCE</scope>
    <source>
        <strain evidence="1">DSM 42138</strain>
    </source>
</reference>
<dbReference type="Gene3D" id="1.20.5.340">
    <property type="match status" value="1"/>
</dbReference>
<dbReference type="AlphaFoldDB" id="A0A9W4E6P6"/>
<sequence>MGEYDDQETPLGDVTGALRRLDSDVDALGMRVETVQSNVTALRGELRTMASELGNVSHTIDRVEDSVGQLGRNLAEFTDRYARDQVRARAEAELARLTTEWHARFEQRRQTRALAHGLVHALTKDALEKGMVDKDLVAACAQERMLMDRGFWLGPAVVALAARHLDKAPQMHRARAQAYSIDQARANLFFTLTCTRLGEQDEAARWMDRYLQSLDPYALDEDFHVVLDAVACNELGTEAHAYTRHAMRQWLSRLDLAQAATLETQVARHMRDLSKELPAKAYQELSSVCADDWSVLRSGWELATIPKATLAHLRRAFPGDLDGGPAGHADSALDALIDRHDADEAELASRIRYLELVVERNGDEEAAHQDHTAQRNAAKPVNLRTLLVNAVFVPDAVRLGEEARLLALRAVWPHVLNTSNSYAQRSASLLPLQIDVAWGEWNRPLAADPAVTLPEQQLVSEVVGLLEHRTRQKIESVQLNRFRFVADAVVAVAGTIVAFIAPQGPLRVTAAILGIGAVILAIHEWRRVPARKQELSREGRDSALTAATVLSGALTQRVTFFTAWRANLEAVPQLAAWANQAWRSEAGAIEEAVWKGHGTKRENE</sequence>
<comment type="caution">
    <text evidence="1">The sequence shown here is derived from an EMBL/GenBank/DDBJ whole genome shotgun (WGS) entry which is preliminary data.</text>
</comment>
<name>A0A9W4E6P6_9ACTN</name>
<evidence type="ECO:0000313" key="2">
    <source>
        <dbReference type="Proteomes" id="UP001152519"/>
    </source>
</evidence>
<evidence type="ECO:0000313" key="1">
    <source>
        <dbReference type="EMBL" id="CAG6394086.1"/>
    </source>
</evidence>
<proteinExistence type="predicted"/>
<dbReference type="Proteomes" id="UP001152519">
    <property type="component" value="Unassembled WGS sequence"/>
</dbReference>
<dbReference type="EMBL" id="CAJSLV010000053">
    <property type="protein sequence ID" value="CAG6394086.1"/>
    <property type="molecule type" value="Genomic_DNA"/>
</dbReference>
<keyword evidence="2" id="KW-1185">Reference proteome</keyword>